<evidence type="ECO:0000313" key="6">
    <source>
        <dbReference type="Proteomes" id="UP001556118"/>
    </source>
</evidence>
<feature type="domain" description="ABC transporter" evidence="4">
    <location>
        <begin position="1"/>
        <end position="235"/>
    </location>
</feature>
<dbReference type="EMBL" id="JBFNXR010000051">
    <property type="protein sequence ID" value="MEW9856249.1"/>
    <property type="molecule type" value="Genomic_DNA"/>
</dbReference>
<gene>
    <name evidence="5" type="ORF">ABUH87_13995</name>
</gene>
<dbReference type="PROSITE" id="PS50893">
    <property type="entry name" value="ABC_TRANSPORTER_2"/>
    <property type="match status" value="1"/>
</dbReference>
<dbReference type="InterPro" id="IPR050093">
    <property type="entry name" value="ABC_SmlMolc_Importer"/>
</dbReference>
<accession>A0ABV3RDT8</accession>
<dbReference type="InterPro" id="IPR027417">
    <property type="entry name" value="P-loop_NTPase"/>
</dbReference>
<evidence type="ECO:0000313" key="5">
    <source>
        <dbReference type="EMBL" id="MEW9856249.1"/>
    </source>
</evidence>
<dbReference type="InterPro" id="IPR017871">
    <property type="entry name" value="ABC_transporter-like_CS"/>
</dbReference>
<evidence type="ECO:0000256" key="3">
    <source>
        <dbReference type="ARBA" id="ARBA00022840"/>
    </source>
</evidence>
<dbReference type="Pfam" id="PF00005">
    <property type="entry name" value="ABC_tran"/>
    <property type="match status" value="1"/>
</dbReference>
<reference evidence="5 6" key="1">
    <citation type="submission" date="2024-06" db="EMBL/GenBank/DDBJ databases">
        <title>Novosphingobium rhizovicinus M1R2S20.</title>
        <authorList>
            <person name="Sun J.-Q."/>
        </authorList>
    </citation>
    <scope>NUCLEOTIDE SEQUENCE [LARGE SCALE GENOMIC DNA]</scope>
    <source>
        <strain evidence="5 6">M1R2S20</strain>
    </source>
</reference>
<keyword evidence="3 5" id="KW-0067">ATP-binding</keyword>
<name>A0ABV3RDT8_9SPHN</name>
<dbReference type="PANTHER" id="PTHR42781">
    <property type="entry name" value="SPERMIDINE/PUTRESCINE IMPORT ATP-BINDING PROTEIN POTA"/>
    <property type="match status" value="1"/>
</dbReference>
<evidence type="ECO:0000259" key="4">
    <source>
        <dbReference type="PROSITE" id="PS50893"/>
    </source>
</evidence>
<dbReference type="SUPFAM" id="SSF52540">
    <property type="entry name" value="P-loop containing nucleoside triphosphate hydrolases"/>
    <property type="match status" value="1"/>
</dbReference>
<dbReference type="SMART" id="SM00382">
    <property type="entry name" value="AAA"/>
    <property type="match status" value="1"/>
</dbReference>
<comment type="caution">
    <text evidence="5">The sequence shown here is derived from an EMBL/GenBank/DDBJ whole genome shotgun (WGS) entry which is preliminary data.</text>
</comment>
<dbReference type="Gene3D" id="3.40.50.300">
    <property type="entry name" value="P-loop containing nucleotide triphosphate hydrolases"/>
    <property type="match status" value="1"/>
</dbReference>
<evidence type="ECO:0000256" key="1">
    <source>
        <dbReference type="ARBA" id="ARBA00022448"/>
    </source>
</evidence>
<dbReference type="PROSITE" id="PS00211">
    <property type="entry name" value="ABC_TRANSPORTER_1"/>
    <property type="match status" value="1"/>
</dbReference>
<proteinExistence type="predicted"/>
<dbReference type="InterPro" id="IPR003439">
    <property type="entry name" value="ABC_transporter-like_ATP-bd"/>
</dbReference>
<dbReference type="RefSeq" id="WP_367774623.1">
    <property type="nucleotide sequence ID" value="NZ_JBFNXR010000051.1"/>
</dbReference>
<dbReference type="InterPro" id="IPR003593">
    <property type="entry name" value="AAA+_ATPase"/>
</dbReference>
<dbReference type="PANTHER" id="PTHR42781:SF4">
    <property type="entry name" value="SPERMIDINE_PUTRESCINE IMPORT ATP-BINDING PROTEIN POTA"/>
    <property type="match status" value="1"/>
</dbReference>
<keyword evidence="6" id="KW-1185">Reference proteome</keyword>
<keyword evidence="2" id="KW-0547">Nucleotide-binding</keyword>
<sequence length="238" mass="26205">MAEGLRVELHQRGPIPLNVSLSVAPGETLALVGASGAGKSTILRTIAGLHRASQGRILCAHETWFDQEHGIDLPARSRRAGVVFQSYALFPHKTALGNVAEAMLELPRDQRHPRAAELLEQVQLDGLEKRFPHQLSGGQQQRVALARALARDPRVLLLDEPFSAVDQPTRRALQMLLSRIRRSTAIPILIVSHDVEDASRSADRLCYLKAGETVEQGTPRAMLDNPETQFARWLNGNS</sequence>
<keyword evidence="1" id="KW-0813">Transport</keyword>
<organism evidence="5 6">
    <name type="scientific">Novosphingobium rhizovicinum</name>
    <dbReference type="NCBI Taxonomy" id="3228928"/>
    <lineage>
        <taxon>Bacteria</taxon>
        <taxon>Pseudomonadati</taxon>
        <taxon>Pseudomonadota</taxon>
        <taxon>Alphaproteobacteria</taxon>
        <taxon>Sphingomonadales</taxon>
        <taxon>Sphingomonadaceae</taxon>
        <taxon>Novosphingobium</taxon>
    </lineage>
</organism>
<evidence type="ECO:0000256" key="2">
    <source>
        <dbReference type="ARBA" id="ARBA00022741"/>
    </source>
</evidence>
<dbReference type="Proteomes" id="UP001556118">
    <property type="component" value="Unassembled WGS sequence"/>
</dbReference>
<dbReference type="GO" id="GO:0005524">
    <property type="term" value="F:ATP binding"/>
    <property type="evidence" value="ECO:0007669"/>
    <property type="project" value="UniProtKB-KW"/>
</dbReference>
<protein>
    <submittedName>
        <fullName evidence="5">ABC transporter ATP-binding protein</fullName>
    </submittedName>
</protein>